<keyword evidence="3 5" id="KW-0238">DNA-binding</keyword>
<sequence>MSEITIKMPKKSVKERRQQVLEVLVSLLNSEDGMQRVTTERLAKAVGVSEGALYRYFPSKTKMFEALIETIESTLNSYIANSKRQGNDLESNVKAILFTVLEFARKNPGVTRILTGHALMFEDEALKAKVARFFDNLELQFLNLLQLNKRNHNLGDTRELAGYLVNFCEGQFLRLVRSNFRYNQFQQFDKQWLFIKPLFEGKTE</sequence>
<evidence type="ECO:0000313" key="9">
    <source>
        <dbReference type="Proteomes" id="UP000190867"/>
    </source>
</evidence>
<evidence type="ECO:0000256" key="3">
    <source>
        <dbReference type="ARBA" id="ARBA00023125"/>
    </source>
</evidence>
<comment type="similarity">
    <text evidence="5">Belongs to the nucleoid occlusion factor SlmA family.</text>
</comment>
<dbReference type="HAMAP" id="MF_01839">
    <property type="entry name" value="NO_factor_SlmA"/>
    <property type="match status" value="1"/>
</dbReference>
<comment type="function">
    <text evidence="5">Required for nucleoid occlusion (NO) phenomenon, which prevents Z-ring formation and cell division over the nucleoid. Acts as a DNA-associated cell division inhibitor that binds simultaneously chromosomal DNA and FtsZ, and disrupts the assembly of FtsZ polymers. SlmA-DNA-binding sequences (SBS) are dispersed on non-Ter regions of the chromosome, preventing FtsZ polymerization at these regions.</text>
</comment>
<dbReference type="InterPro" id="IPR009057">
    <property type="entry name" value="Homeodomain-like_sf"/>
</dbReference>
<dbReference type="InterPro" id="IPR050624">
    <property type="entry name" value="HTH-type_Tx_Regulator"/>
</dbReference>
<dbReference type="STRING" id="734.B0187_00370"/>
<dbReference type="InterPro" id="IPR001647">
    <property type="entry name" value="HTH_TetR"/>
</dbReference>
<evidence type="ECO:0000313" key="8">
    <source>
        <dbReference type="EMBL" id="OOS00790.1"/>
    </source>
</evidence>
<dbReference type="PANTHER" id="PTHR43479">
    <property type="entry name" value="ACREF/ENVCD OPERON REPRESSOR-RELATED"/>
    <property type="match status" value="1"/>
</dbReference>
<dbReference type="Proteomes" id="UP000190867">
    <property type="component" value="Unassembled WGS sequence"/>
</dbReference>
<dbReference type="SUPFAM" id="SSF46689">
    <property type="entry name" value="Homeodomain-like"/>
    <property type="match status" value="1"/>
</dbReference>
<evidence type="ECO:0000259" key="7">
    <source>
        <dbReference type="PROSITE" id="PS50977"/>
    </source>
</evidence>
<dbReference type="InterPro" id="IPR023772">
    <property type="entry name" value="DNA-bd_HTH_TetR-type_CS"/>
</dbReference>
<name>A0A1T0AV17_9PAST</name>
<dbReference type="AlphaFoldDB" id="A0A1T0AV17"/>
<evidence type="ECO:0000256" key="4">
    <source>
        <dbReference type="ARBA" id="ARBA00023306"/>
    </source>
</evidence>
<keyword evidence="9" id="KW-1185">Reference proteome</keyword>
<gene>
    <name evidence="5" type="primary">slmA</name>
    <name evidence="8" type="ORF">B0187_00370</name>
</gene>
<reference evidence="8 9" key="1">
    <citation type="submission" date="2017-02" db="EMBL/GenBank/DDBJ databases">
        <title>Draft genome sequence of Haemophilus paracuniculus CCUG 43573 type strain.</title>
        <authorList>
            <person name="Engstrom-Jakobsson H."/>
            <person name="Salva-Serra F."/>
            <person name="Thorell K."/>
            <person name="Gonzales-Siles L."/>
            <person name="Karlsson R."/>
            <person name="Boulund F."/>
            <person name="Engstrand L."/>
            <person name="Kristiansson E."/>
            <person name="Moore E."/>
        </authorList>
    </citation>
    <scope>NUCLEOTIDE SEQUENCE [LARGE SCALE GENOMIC DNA]</scope>
    <source>
        <strain evidence="8 9">CCUG 43573</strain>
    </source>
</reference>
<dbReference type="Gene3D" id="1.10.357.10">
    <property type="entry name" value="Tetracycline Repressor, domain 2"/>
    <property type="match status" value="1"/>
</dbReference>
<dbReference type="NCBIfam" id="NF007015">
    <property type="entry name" value="PRK09480.1"/>
    <property type="match status" value="1"/>
</dbReference>
<dbReference type="EMBL" id="MUYA01000001">
    <property type="protein sequence ID" value="OOS00790.1"/>
    <property type="molecule type" value="Genomic_DNA"/>
</dbReference>
<evidence type="ECO:0000256" key="6">
    <source>
        <dbReference type="PROSITE-ProRule" id="PRU00335"/>
    </source>
</evidence>
<dbReference type="PROSITE" id="PS50977">
    <property type="entry name" value="HTH_TETR_2"/>
    <property type="match status" value="1"/>
</dbReference>
<keyword evidence="2 5" id="KW-0132">Cell division</keyword>
<dbReference type="InterPro" id="IPR023769">
    <property type="entry name" value="NO_SlmA"/>
</dbReference>
<dbReference type="PROSITE" id="PS01081">
    <property type="entry name" value="HTH_TETR_1"/>
    <property type="match status" value="1"/>
</dbReference>
<dbReference type="InterPro" id="IPR054580">
    <property type="entry name" value="SlmA-like_C"/>
</dbReference>
<comment type="subunit">
    <text evidence="5">Homodimer. Interacts with FtsZ.</text>
</comment>
<dbReference type="Pfam" id="PF22276">
    <property type="entry name" value="SlmA-like_C"/>
    <property type="match status" value="1"/>
</dbReference>
<evidence type="ECO:0000256" key="2">
    <source>
        <dbReference type="ARBA" id="ARBA00022618"/>
    </source>
</evidence>
<keyword evidence="4 5" id="KW-0131">Cell cycle</keyword>
<evidence type="ECO:0000256" key="5">
    <source>
        <dbReference type="HAMAP-Rule" id="MF_01839"/>
    </source>
</evidence>
<protein>
    <recommendedName>
        <fullName evidence="5">Nucleoid occlusion factor SlmA</fullName>
    </recommendedName>
</protein>
<feature type="DNA-binding region" description="H-T-H motif" evidence="6">
    <location>
        <begin position="38"/>
        <end position="57"/>
    </location>
</feature>
<feature type="domain" description="HTH tetR-type" evidence="7">
    <location>
        <begin position="14"/>
        <end position="75"/>
    </location>
</feature>
<evidence type="ECO:0000256" key="1">
    <source>
        <dbReference type="ARBA" id="ARBA00022490"/>
    </source>
</evidence>
<dbReference type="GO" id="GO:0043590">
    <property type="term" value="C:bacterial nucleoid"/>
    <property type="evidence" value="ECO:0007669"/>
    <property type="project" value="UniProtKB-UniRule"/>
</dbReference>
<dbReference type="RefSeq" id="WP_078235677.1">
    <property type="nucleotide sequence ID" value="NZ_MUYA01000001.1"/>
</dbReference>
<dbReference type="GO" id="GO:0051301">
    <property type="term" value="P:cell division"/>
    <property type="evidence" value="ECO:0007669"/>
    <property type="project" value="UniProtKB-KW"/>
</dbReference>
<dbReference type="PANTHER" id="PTHR43479:SF11">
    <property type="entry name" value="ACREF_ENVCD OPERON REPRESSOR-RELATED"/>
    <property type="match status" value="1"/>
</dbReference>
<proteinExistence type="inferred from homology"/>
<keyword evidence="1 5" id="KW-0963">Cytoplasm</keyword>
<comment type="caution">
    <text evidence="8">The sequence shown here is derived from an EMBL/GenBank/DDBJ whole genome shotgun (WGS) entry which is preliminary data.</text>
</comment>
<dbReference type="OrthoDB" id="9179041at2"/>
<dbReference type="GO" id="GO:0005737">
    <property type="term" value="C:cytoplasm"/>
    <property type="evidence" value="ECO:0007669"/>
    <property type="project" value="UniProtKB-UniRule"/>
</dbReference>
<dbReference type="GO" id="GO:0010974">
    <property type="term" value="P:negative regulation of division septum assembly"/>
    <property type="evidence" value="ECO:0007669"/>
    <property type="project" value="InterPro"/>
</dbReference>
<comment type="subcellular location">
    <subcellularLocation>
        <location evidence="5">Cytoplasm</location>
        <location evidence="5">Nucleoid</location>
    </subcellularLocation>
</comment>
<dbReference type="Pfam" id="PF00440">
    <property type="entry name" value="TetR_N"/>
    <property type="match status" value="1"/>
</dbReference>
<dbReference type="GO" id="GO:0043565">
    <property type="term" value="F:sequence-specific DNA binding"/>
    <property type="evidence" value="ECO:0007669"/>
    <property type="project" value="UniProtKB-UniRule"/>
</dbReference>
<organism evidence="8 9">
    <name type="scientific">Haemophilus paracuniculus</name>
    <dbReference type="NCBI Taxonomy" id="734"/>
    <lineage>
        <taxon>Bacteria</taxon>
        <taxon>Pseudomonadati</taxon>
        <taxon>Pseudomonadota</taxon>
        <taxon>Gammaproteobacteria</taxon>
        <taxon>Pasteurellales</taxon>
        <taxon>Pasteurellaceae</taxon>
        <taxon>Haemophilus</taxon>
    </lineage>
</organism>
<accession>A0A1T0AV17</accession>